<evidence type="ECO:0000256" key="1">
    <source>
        <dbReference type="ARBA" id="ARBA00004141"/>
    </source>
</evidence>
<evidence type="ECO:0000256" key="3">
    <source>
        <dbReference type="ARBA" id="ARBA00022692"/>
    </source>
</evidence>
<feature type="transmembrane region" description="Helical" evidence="6">
    <location>
        <begin position="205"/>
        <end position="225"/>
    </location>
</feature>
<name>B5Y8L6_COPPD</name>
<proteinExistence type="inferred from homology"/>
<dbReference type="AlphaFoldDB" id="B5Y8L6"/>
<comment type="similarity">
    <text evidence="2">Belongs to the autoinducer-2 exporter (AI-2E) (TC 2.A.86) family.</text>
</comment>
<protein>
    <recommendedName>
        <fullName evidence="9">Permease</fullName>
    </recommendedName>
</protein>
<keyword evidence="5 6" id="KW-0472">Membrane</keyword>
<organism evidence="7 8">
    <name type="scientific">Coprothermobacter proteolyticus (strain ATCC 35245 / DSM 5265 / OCM 4 / BT)</name>
    <dbReference type="NCBI Taxonomy" id="309798"/>
    <lineage>
        <taxon>Bacteria</taxon>
        <taxon>Pseudomonadati</taxon>
        <taxon>Coprothermobacterota</taxon>
        <taxon>Coprothermobacteria</taxon>
        <taxon>Coprothermobacterales</taxon>
        <taxon>Coprothermobacteraceae</taxon>
        <taxon>Coprothermobacter</taxon>
    </lineage>
</organism>
<evidence type="ECO:0000256" key="6">
    <source>
        <dbReference type="SAM" id="Phobius"/>
    </source>
</evidence>
<feature type="transmembrane region" description="Helical" evidence="6">
    <location>
        <begin position="302"/>
        <end position="332"/>
    </location>
</feature>
<reference evidence="8" key="1">
    <citation type="submission" date="2008-08" db="EMBL/GenBank/DDBJ databases">
        <title>The complete genome sequence of Coprothermobacter proteolyticus strain ATCC 5245 / DSM 5265 / BT.</title>
        <authorList>
            <person name="Dodson R.J."/>
            <person name="Durkin A.S."/>
            <person name="Wu M."/>
            <person name="Eisen J."/>
            <person name="Sutton G."/>
        </authorList>
    </citation>
    <scope>NUCLEOTIDE SEQUENCE [LARGE SCALE GENOMIC DNA]</scope>
    <source>
        <strain evidence="8">ATCC 35245 / DSM 5265 / OCM 4 / BT</strain>
    </source>
</reference>
<feature type="transmembrane region" description="Helical" evidence="6">
    <location>
        <begin position="160"/>
        <end position="177"/>
    </location>
</feature>
<dbReference type="eggNOG" id="COG0628">
    <property type="taxonomic scope" value="Bacteria"/>
</dbReference>
<keyword evidence="3 6" id="KW-0812">Transmembrane</keyword>
<dbReference type="InterPro" id="IPR002549">
    <property type="entry name" value="AI-2E-like"/>
</dbReference>
<keyword evidence="8" id="KW-1185">Reference proteome</keyword>
<evidence type="ECO:0000256" key="4">
    <source>
        <dbReference type="ARBA" id="ARBA00022989"/>
    </source>
</evidence>
<dbReference type="KEGG" id="cpo:COPRO5265_0766"/>
<dbReference type="EMBL" id="CP001145">
    <property type="protein sequence ID" value="ACI17149.1"/>
    <property type="molecule type" value="Genomic_DNA"/>
</dbReference>
<dbReference type="STRING" id="309798.COPRO5265_0766"/>
<feature type="transmembrane region" description="Helical" evidence="6">
    <location>
        <begin position="64"/>
        <end position="88"/>
    </location>
</feature>
<comment type="subcellular location">
    <subcellularLocation>
        <location evidence="1">Membrane</location>
        <topology evidence="1">Multi-pass membrane protein</topology>
    </subcellularLocation>
</comment>
<sequence length="341" mass="37038">MDRKNLMKVILQGEAAFLLMAFAFYLVVRNLSTIYGWIVFLAWLTFAMYVVEAAARLFKVQKRFAALVGVITAILLLIGLGISIFYLIQSIIPPLTKSIENLVAYLPKLQETVGEWAQRSDVLTRVLDEISSELQSLVGAETVKNVLLTVGRFVTSSGGSLFQITLAVLVSGLLIPYKDKLVNFADRKLPAAKFKQLDVMLGQYALQRLVSGFALGVVLFIGNIIILRNGGMALGIASLAFVLDFIPYVGPFFAFIINAIVVLVVSPKWLSLLLSLIIFLTGQGVEQLVAATMASVQFSIPFIVAIALVIFGGVVAGVPGLILGVPIGAYLINLWSKPKEI</sequence>
<dbReference type="HOGENOM" id="CLU_813071_0_0_9"/>
<evidence type="ECO:0000256" key="2">
    <source>
        <dbReference type="ARBA" id="ARBA00009773"/>
    </source>
</evidence>
<evidence type="ECO:0000313" key="7">
    <source>
        <dbReference type="EMBL" id="ACI17149.1"/>
    </source>
</evidence>
<keyword evidence="4 6" id="KW-1133">Transmembrane helix</keyword>
<accession>B5Y8L6</accession>
<evidence type="ECO:0000313" key="8">
    <source>
        <dbReference type="Proteomes" id="UP000001732"/>
    </source>
</evidence>
<feature type="transmembrane region" description="Helical" evidence="6">
    <location>
        <begin position="9"/>
        <end position="28"/>
    </location>
</feature>
<dbReference type="RefSeq" id="WP_012543801.1">
    <property type="nucleotide sequence ID" value="NC_011295.1"/>
</dbReference>
<feature type="transmembrane region" description="Helical" evidence="6">
    <location>
        <begin position="34"/>
        <end position="52"/>
    </location>
</feature>
<dbReference type="Proteomes" id="UP000001732">
    <property type="component" value="Chromosome"/>
</dbReference>
<gene>
    <name evidence="7" type="ordered locus">COPRO5265_0766</name>
</gene>
<dbReference type="Pfam" id="PF01594">
    <property type="entry name" value="AI-2E_transport"/>
    <property type="match status" value="1"/>
</dbReference>
<reference evidence="7 8" key="2">
    <citation type="journal article" date="2014" name="Genome Announc.">
        <title>Complete Genome Sequence of Coprothermobacter proteolyticus DSM 5265.</title>
        <authorList>
            <person name="Alexiev A."/>
            <person name="Coil D.A."/>
            <person name="Badger J.H."/>
            <person name="Enticknap J."/>
            <person name="Ward N."/>
            <person name="Robb F.T."/>
            <person name="Eisen J.A."/>
        </authorList>
    </citation>
    <scope>NUCLEOTIDE SEQUENCE [LARGE SCALE GENOMIC DNA]</scope>
    <source>
        <strain evidence="8">ATCC 35245 / DSM 5265 / OCM 4 / BT</strain>
    </source>
</reference>
<evidence type="ECO:0008006" key="9">
    <source>
        <dbReference type="Google" id="ProtNLM"/>
    </source>
</evidence>
<evidence type="ECO:0000256" key="5">
    <source>
        <dbReference type="ARBA" id="ARBA00023136"/>
    </source>
</evidence>
<dbReference type="OrthoDB" id="9793390at2"/>
<dbReference type="GO" id="GO:0016020">
    <property type="term" value="C:membrane"/>
    <property type="evidence" value="ECO:0007669"/>
    <property type="project" value="UniProtKB-SubCell"/>
</dbReference>